<dbReference type="eggNOG" id="ENOG5033DS7">
    <property type="taxonomic scope" value="Bacteria"/>
</dbReference>
<evidence type="ECO:0000256" key="6">
    <source>
        <dbReference type="SAM" id="Phobius"/>
    </source>
</evidence>
<dbReference type="RefSeq" id="WP_038683293.1">
    <property type="nucleotide sequence ID" value="NZ_CP007514.1"/>
</dbReference>
<dbReference type="HOGENOM" id="CLU_176001_2_0_11"/>
<keyword evidence="10" id="KW-1185">Reference proteome</keyword>
<feature type="transmembrane region" description="Helical" evidence="6">
    <location>
        <begin position="15"/>
        <end position="36"/>
    </location>
</feature>
<keyword evidence="3 6" id="KW-0812">Transmembrane</keyword>
<comment type="subcellular location">
    <subcellularLocation>
        <location evidence="1">Cell membrane</location>
        <topology evidence="1">Multi-pass membrane protein</topology>
    </subcellularLocation>
</comment>
<dbReference type="Pfam" id="PF13396">
    <property type="entry name" value="PLDc_N"/>
    <property type="match status" value="1"/>
</dbReference>
<keyword evidence="2" id="KW-1003">Cell membrane</keyword>
<dbReference type="InterPro" id="IPR027379">
    <property type="entry name" value="CLS_N"/>
</dbReference>
<keyword evidence="4 6" id="KW-1133">Transmembrane helix</keyword>
<dbReference type="Proteomes" id="UP001281130">
    <property type="component" value="Unassembled WGS sequence"/>
</dbReference>
<dbReference type="OrthoDB" id="5125307at2"/>
<dbReference type="EMBL" id="CP007514">
    <property type="protein sequence ID" value="AHY47966.1"/>
    <property type="molecule type" value="Genomic_DNA"/>
</dbReference>
<gene>
    <name evidence="8" type="ORF">RradSPS_2683</name>
    <name evidence="9" type="ORF">SIL72_01045</name>
</gene>
<evidence type="ECO:0000259" key="7">
    <source>
        <dbReference type="Pfam" id="PF13396"/>
    </source>
</evidence>
<dbReference type="EMBL" id="JAWXXX010000001">
    <property type="protein sequence ID" value="MDX5892604.1"/>
    <property type="molecule type" value="Genomic_DNA"/>
</dbReference>
<evidence type="ECO:0000256" key="1">
    <source>
        <dbReference type="ARBA" id="ARBA00004651"/>
    </source>
</evidence>
<name>A0A023X6X5_RUBRA</name>
<dbReference type="KEGG" id="rrd:RradSPS_2683"/>
<reference evidence="8 10" key="1">
    <citation type="submission" date="2014-03" db="EMBL/GenBank/DDBJ databases">
        <title>Complete genome sequence of the Radio-Resistant Rubrobacter radiotolerans RSPS-4.</title>
        <authorList>
            <person name="Egas C.C."/>
            <person name="Barroso C.C."/>
            <person name="Froufe H.J.C."/>
            <person name="Pacheco J.J."/>
            <person name="Albuquerque L.L."/>
            <person name="da Costa M.M.S."/>
        </authorList>
    </citation>
    <scope>NUCLEOTIDE SEQUENCE [LARGE SCALE GENOMIC DNA]</scope>
    <source>
        <strain evidence="8 10">RSPS-4</strain>
    </source>
</reference>
<organism evidence="8 10">
    <name type="scientific">Rubrobacter radiotolerans</name>
    <name type="common">Arthrobacter radiotolerans</name>
    <dbReference type="NCBI Taxonomy" id="42256"/>
    <lineage>
        <taxon>Bacteria</taxon>
        <taxon>Bacillati</taxon>
        <taxon>Actinomycetota</taxon>
        <taxon>Rubrobacteria</taxon>
        <taxon>Rubrobacterales</taxon>
        <taxon>Rubrobacteraceae</taxon>
        <taxon>Rubrobacter</taxon>
    </lineage>
</organism>
<evidence type="ECO:0000256" key="5">
    <source>
        <dbReference type="ARBA" id="ARBA00023136"/>
    </source>
</evidence>
<evidence type="ECO:0000313" key="8">
    <source>
        <dbReference type="EMBL" id="AHY47966.1"/>
    </source>
</evidence>
<sequence length="71" mass="7968">MPNAGWNNLGPTEKLLVIGLGLVQVALLVAALTDLYRRPVEKVRGWKLPWVAVSFLNFVGPISYFLFGRKR</sequence>
<evidence type="ECO:0000313" key="10">
    <source>
        <dbReference type="Proteomes" id="UP000025229"/>
    </source>
</evidence>
<keyword evidence="5 6" id="KW-0472">Membrane</keyword>
<evidence type="ECO:0000256" key="3">
    <source>
        <dbReference type="ARBA" id="ARBA00022692"/>
    </source>
</evidence>
<proteinExistence type="predicted"/>
<reference evidence="9" key="2">
    <citation type="submission" date="2023-11" db="EMBL/GenBank/DDBJ databases">
        <title>MicrobeMod: A computational toolkit for identifying prokaryotic methylation and restriction-modification with nanopore sequencing.</title>
        <authorList>
            <person name="Crits-Christoph A."/>
            <person name="Kang S.C."/>
            <person name="Lee H."/>
            <person name="Ostrov N."/>
        </authorList>
    </citation>
    <scope>NUCLEOTIDE SEQUENCE</scope>
    <source>
        <strain evidence="9">ATCC 51242</strain>
    </source>
</reference>
<protein>
    <submittedName>
        <fullName evidence="9">PLD nuclease N-terminal domain-containing protein</fullName>
    </submittedName>
    <submittedName>
        <fullName evidence="8">Phospholipase_D-nuclease N-terminal</fullName>
    </submittedName>
</protein>
<dbReference type="STRING" id="42256.RradSPS_2683"/>
<evidence type="ECO:0000313" key="9">
    <source>
        <dbReference type="EMBL" id="MDX5892604.1"/>
    </source>
</evidence>
<dbReference type="Proteomes" id="UP000025229">
    <property type="component" value="Chromosome"/>
</dbReference>
<accession>A0A023X6X5</accession>
<dbReference type="GO" id="GO:0005886">
    <property type="term" value="C:plasma membrane"/>
    <property type="evidence" value="ECO:0007669"/>
    <property type="project" value="UniProtKB-SubCell"/>
</dbReference>
<evidence type="ECO:0000256" key="2">
    <source>
        <dbReference type="ARBA" id="ARBA00022475"/>
    </source>
</evidence>
<dbReference type="AlphaFoldDB" id="A0A023X6X5"/>
<feature type="domain" description="Cardiolipin synthase N-terminal" evidence="7">
    <location>
        <begin position="26"/>
        <end position="69"/>
    </location>
</feature>
<feature type="transmembrane region" description="Helical" evidence="6">
    <location>
        <begin position="48"/>
        <end position="67"/>
    </location>
</feature>
<evidence type="ECO:0000256" key="4">
    <source>
        <dbReference type="ARBA" id="ARBA00022989"/>
    </source>
</evidence>